<evidence type="ECO:0000313" key="3">
    <source>
        <dbReference type="EMBL" id="VAW62350.1"/>
    </source>
</evidence>
<dbReference type="GO" id="GO:0016717">
    <property type="term" value="F:oxidoreductase activity, acting on paired donors, with oxidation of a pair of donors resulting in the reduction of molecular oxygen to two molecules of water"/>
    <property type="evidence" value="ECO:0007669"/>
    <property type="project" value="TreeGrafter"/>
</dbReference>
<dbReference type="EMBL" id="UOFH01000216">
    <property type="protein sequence ID" value="VAW62350.1"/>
    <property type="molecule type" value="Genomic_DNA"/>
</dbReference>
<gene>
    <name evidence="3" type="ORF">MNBD_GAMMA08-2606</name>
</gene>
<name>A0A3B0XCP9_9ZZZZ</name>
<dbReference type="InterPro" id="IPR012171">
    <property type="entry name" value="Fatty_acid_desaturase"/>
</dbReference>
<dbReference type="Pfam" id="PF00487">
    <property type="entry name" value="FA_desaturase"/>
    <property type="match status" value="1"/>
</dbReference>
<accession>A0A3B0XCP9</accession>
<proteinExistence type="predicted"/>
<dbReference type="AlphaFoldDB" id="A0A3B0XCP9"/>
<organism evidence="3">
    <name type="scientific">hydrothermal vent metagenome</name>
    <dbReference type="NCBI Taxonomy" id="652676"/>
    <lineage>
        <taxon>unclassified sequences</taxon>
        <taxon>metagenomes</taxon>
        <taxon>ecological metagenomes</taxon>
    </lineage>
</organism>
<feature type="transmembrane region" description="Helical" evidence="1">
    <location>
        <begin position="18"/>
        <end position="36"/>
    </location>
</feature>
<sequence length="177" mass="20739">GYFSPFFDDREILKDKGVILNILMMNVISILFYIAIPIYLTNIWWVLLCTGTYFFTWQLAIYLSSGAPHMTDANAYKKQKSWAYHVCLTTKNLKCGHPLFDWLTGGLNHHLAHHLLPSVPKEHLSKVMHIVEDTCKEFNYPFYTYSSFISYWQDHYTFLRDLGNTNKFAVINTEPNK</sequence>
<keyword evidence="1" id="KW-1133">Transmembrane helix</keyword>
<keyword evidence="1" id="KW-0472">Membrane</keyword>
<dbReference type="InterPro" id="IPR005804">
    <property type="entry name" value="FA_desaturase_dom"/>
</dbReference>
<keyword evidence="1" id="KW-0812">Transmembrane</keyword>
<evidence type="ECO:0000259" key="2">
    <source>
        <dbReference type="Pfam" id="PF00487"/>
    </source>
</evidence>
<dbReference type="PANTHER" id="PTHR19353:SF19">
    <property type="entry name" value="DELTA(5) FATTY ACID DESATURASE C-RELATED"/>
    <property type="match status" value="1"/>
</dbReference>
<feature type="non-terminal residue" evidence="3">
    <location>
        <position position="1"/>
    </location>
</feature>
<dbReference type="GO" id="GO:0008610">
    <property type="term" value="P:lipid biosynthetic process"/>
    <property type="evidence" value="ECO:0007669"/>
    <property type="project" value="UniProtKB-ARBA"/>
</dbReference>
<feature type="transmembrane region" description="Helical" evidence="1">
    <location>
        <begin position="42"/>
        <end position="63"/>
    </location>
</feature>
<feature type="domain" description="Fatty acid desaturase" evidence="2">
    <location>
        <begin position="23"/>
        <end position="145"/>
    </location>
</feature>
<reference evidence="3" key="1">
    <citation type="submission" date="2018-06" db="EMBL/GenBank/DDBJ databases">
        <authorList>
            <person name="Zhirakovskaya E."/>
        </authorList>
    </citation>
    <scope>NUCLEOTIDE SEQUENCE</scope>
</reference>
<dbReference type="GO" id="GO:0016020">
    <property type="term" value="C:membrane"/>
    <property type="evidence" value="ECO:0007669"/>
    <property type="project" value="TreeGrafter"/>
</dbReference>
<dbReference type="PANTHER" id="PTHR19353">
    <property type="entry name" value="FATTY ACID DESATURASE 2"/>
    <property type="match status" value="1"/>
</dbReference>
<protein>
    <recommendedName>
        <fullName evidence="2">Fatty acid desaturase domain-containing protein</fullName>
    </recommendedName>
</protein>
<evidence type="ECO:0000256" key="1">
    <source>
        <dbReference type="SAM" id="Phobius"/>
    </source>
</evidence>